<keyword evidence="1" id="KW-0732">Signal</keyword>
<proteinExistence type="predicted"/>
<dbReference type="RefSeq" id="WP_345392591.1">
    <property type="nucleotide sequence ID" value="NZ_BAABHG010000005.1"/>
</dbReference>
<evidence type="ECO:0000256" key="1">
    <source>
        <dbReference type="SAM" id="SignalP"/>
    </source>
</evidence>
<dbReference type="Proteomes" id="UP001597419">
    <property type="component" value="Unassembled WGS sequence"/>
</dbReference>
<evidence type="ECO:0000313" key="2">
    <source>
        <dbReference type="EMBL" id="MFD2463042.1"/>
    </source>
</evidence>
<feature type="signal peptide" evidence="1">
    <location>
        <begin position="1"/>
        <end position="19"/>
    </location>
</feature>
<evidence type="ECO:0008006" key="4">
    <source>
        <dbReference type="Google" id="ProtNLM"/>
    </source>
</evidence>
<protein>
    <recommendedName>
        <fullName evidence="4">Peptidase inhibitor family I36</fullName>
    </recommendedName>
</protein>
<dbReference type="EMBL" id="JBHUKU010000020">
    <property type="protein sequence ID" value="MFD2463042.1"/>
    <property type="molecule type" value="Genomic_DNA"/>
</dbReference>
<sequence>MTALAAVLSFSPAVPSAAAATGESSAAVRSGYLRFCNTGAVCANRPAAQGSECINIDIGGWVTYASNHSDLGQYVYWDKNCGGKYRMHLAPGEAKGGIANLQSYQRS</sequence>
<reference evidence="3" key="1">
    <citation type="journal article" date="2019" name="Int. J. Syst. Evol. Microbiol.">
        <title>The Global Catalogue of Microorganisms (GCM) 10K type strain sequencing project: providing services to taxonomists for standard genome sequencing and annotation.</title>
        <authorList>
            <consortium name="The Broad Institute Genomics Platform"/>
            <consortium name="The Broad Institute Genome Sequencing Center for Infectious Disease"/>
            <person name="Wu L."/>
            <person name="Ma J."/>
        </authorList>
    </citation>
    <scope>NUCLEOTIDE SEQUENCE [LARGE SCALE GENOMIC DNA]</scope>
    <source>
        <strain evidence="3">CGMCC 4.7643</strain>
    </source>
</reference>
<comment type="caution">
    <text evidence="2">The sequence shown here is derived from an EMBL/GenBank/DDBJ whole genome shotgun (WGS) entry which is preliminary data.</text>
</comment>
<organism evidence="2 3">
    <name type="scientific">Amycolatopsis samaneae</name>
    <dbReference type="NCBI Taxonomy" id="664691"/>
    <lineage>
        <taxon>Bacteria</taxon>
        <taxon>Bacillati</taxon>
        <taxon>Actinomycetota</taxon>
        <taxon>Actinomycetes</taxon>
        <taxon>Pseudonocardiales</taxon>
        <taxon>Pseudonocardiaceae</taxon>
        <taxon>Amycolatopsis</taxon>
    </lineage>
</organism>
<keyword evidence="3" id="KW-1185">Reference proteome</keyword>
<accession>A0ABW5GQ72</accession>
<name>A0ABW5GQ72_9PSEU</name>
<gene>
    <name evidence="2" type="ORF">ACFSYJ_30840</name>
</gene>
<feature type="chain" id="PRO_5046519481" description="Peptidase inhibitor family I36" evidence="1">
    <location>
        <begin position="20"/>
        <end position="107"/>
    </location>
</feature>
<evidence type="ECO:0000313" key="3">
    <source>
        <dbReference type="Proteomes" id="UP001597419"/>
    </source>
</evidence>